<dbReference type="InterPro" id="IPR011006">
    <property type="entry name" value="CheY-like_superfamily"/>
</dbReference>
<dbReference type="SUPFAM" id="SSF55874">
    <property type="entry name" value="ATPase domain of HSP90 chaperone/DNA topoisomerase II/histidine kinase"/>
    <property type="match status" value="1"/>
</dbReference>
<dbReference type="Pfam" id="PF02518">
    <property type="entry name" value="HATPase_c"/>
    <property type="match status" value="1"/>
</dbReference>
<dbReference type="InterPro" id="IPR003594">
    <property type="entry name" value="HATPase_dom"/>
</dbReference>
<dbReference type="RefSeq" id="WP_057649151.1">
    <property type="nucleotide sequence ID" value="NZ_LLXU01000130.1"/>
</dbReference>
<feature type="modified residue" description="4-aspartylphosphate" evidence="18">
    <location>
        <position position="527"/>
    </location>
</feature>
<dbReference type="PRINTS" id="PR00344">
    <property type="entry name" value="BCTRLSENSOR"/>
</dbReference>
<dbReference type="PANTHER" id="PTHR45339:SF1">
    <property type="entry name" value="HYBRID SIGNAL TRANSDUCTION HISTIDINE KINASE J"/>
    <property type="match status" value="1"/>
</dbReference>
<feature type="coiled-coil region" evidence="19">
    <location>
        <begin position="33"/>
        <end position="84"/>
    </location>
</feature>
<dbReference type="InterPro" id="IPR036641">
    <property type="entry name" value="HPT_dom_sf"/>
</dbReference>
<evidence type="ECO:0000256" key="9">
    <source>
        <dbReference type="ARBA" id="ARBA00022777"/>
    </source>
</evidence>
<name>A0A0R0AAY6_9GAMM</name>
<evidence type="ECO:0000256" key="13">
    <source>
        <dbReference type="ARBA" id="ARBA00023026"/>
    </source>
</evidence>
<evidence type="ECO:0000256" key="7">
    <source>
        <dbReference type="ARBA" id="ARBA00022692"/>
    </source>
</evidence>
<keyword evidence="5 18" id="KW-0597">Phosphoprotein</keyword>
<dbReference type="PROSITE" id="PS50894">
    <property type="entry name" value="HPT"/>
    <property type="match status" value="1"/>
</dbReference>
<evidence type="ECO:0000256" key="1">
    <source>
        <dbReference type="ARBA" id="ARBA00000085"/>
    </source>
</evidence>
<dbReference type="SUPFAM" id="SSF47226">
    <property type="entry name" value="Histidine-containing phosphotransfer domain, HPT domain"/>
    <property type="match status" value="1"/>
</dbReference>
<evidence type="ECO:0000256" key="14">
    <source>
        <dbReference type="ARBA" id="ARBA00023136"/>
    </source>
</evidence>
<dbReference type="CDD" id="cd16922">
    <property type="entry name" value="HATPase_EvgS-ArcB-TorS-like"/>
    <property type="match status" value="1"/>
</dbReference>
<dbReference type="Gene3D" id="1.20.120.160">
    <property type="entry name" value="HPT domain"/>
    <property type="match status" value="1"/>
</dbReference>
<evidence type="ECO:0000256" key="5">
    <source>
        <dbReference type="ARBA" id="ARBA00022553"/>
    </source>
</evidence>
<keyword evidence="4" id="KW-1003">Cell membrane</keyword>
<evidence type="ECO:0000256" key="15">
    <source>
        <dbReference type="ARBA" id="ARBA00064003"/>
    </source>
</evidence>
<keyword evidence="8" id="KW-0547">Nucleotide-binding</keyword>
<keyword evidence="10" id="KW-0067">ATP-binding</keyword>
<dbReference type="SUPFAM" id="SSF52172">
    <property type="entry name" value="CheY-like"/>
    <property type="match status" value="2"/>
</dbReference>
<evidence type="ECO:0000256" key="3">
    <source>
        <dbReference type="ARBA" id="ARBA00012438"/>
    </source>
</evidence>
<dbReference type="Pfam" id="PF01627">
    <property type="entry name" value="Hpt"/>
    <property type="match status" value="1"/>
</dbReference>
<dbReference type="OrthoDB" id="9797243at2"/>
<feature type="region of interest" description="Disordered" evidence="20">
    <location>
        <begin position="442"/>
        <end position="472"/>
    </location>
</feature>
<evidence type="ECO:0000256" key="18">
    <source>
        <dbReference type="PROSITE-ProRule" id="PRU00169"/>
    </source>
</evidence>
<keyword evidence="12" id="KW-0902">Two-component regulatory system</keyword>
<feature type="domain" description="Response regulatory" evidence="22">
    <location>
        <begin position="328"/>
        <end position="447"/>
    </location>
</feature>
<dbReference type="InterPro" id="IPR036097">
    <property type="entry name" value="HisK_dim/P_sf"/>
</dbReference>
<evidence type="ECO:0000256" key="8">
    <source>
        <dbReference type="ARBA" id="ARBA00022741"/>
    </source>
</evidence>
<evidence type="ECO:0000256" key="20">
    <source>
        <dbReference type="SAM" id="MobiDB-lite"/>
    </source>
</evidence>
<keyword evidence="11" id="KW-1133">Transmembrane helix</keyword>
<keyword evidence="19" id="KW-0175">Coiled coil</keyword>
<evidence type="ECO:0000259" key="21">
    <source>
        <dbReference type="PROSITE" id="PS50109"/>
    </source>
</evidence>
<feature type="modified residue" description="Phosphohistidine" evidence="17">
    <location>
        <position position="680"/>
    </location>
</feature>
<sequence length="746" mass="81510">MPLASGQGAWLWLAVAAVALVAVVFALVRGKRLAEARHQQALLRDRLEGARREIDGLRQDLLRHDQLEQQLLQAKQAAEAAVLAKGEFLATMSHEIRTPLNGIIPMLDLVSRGALAADQREMLQTAMASSLQLLRIVDDILDYSKLEADKLELEITTFNLRELMDGVVQLMQRAAEDKHLRLDVAIDPAVRLSVRGDPVRLRQVLGNLIGNALKFTERGGIDVSVRRLGETKAQHLLRFQVRDSGIGIAPEQQARLFRAFTQADASTTRLYGGTGLGLVICKRIIDLMGGRIGVESAPGAGATFWFEIPLLKVIGDLQQGHALREAMRVLLVSSDDRLRQRMQMLMRNWGIGLHCVDSTQEALERMRASAGQRMGAAFDVVIADHEQLRYSARALHRGIARAPEHAGTRLIWLVGDEPLPDELDDHLDRLPRQASDAELRAALVPERRVPAETEDAGSAIPQLPPPSAATASDLQEPRILLVEDNPVNLIVAQKMLATLGYEAEVATHGEAALDSLRQHRHDLVFMDCQMPVLDGYEATRRWRALEAEAGAPRLPIVAMTANAMAGDRERCLEAGMDDYLPKPVSREQLESCLARWLPRRGLPLAAAHDAEPQAEIATPAMQSAALPILDTEVLDELHEVAGAETASIVQLFLEDAPRLIARLEAASGTRDNDELREASHTLKSSSANVGAIALANAARRIELAARAGPIERPAVMVALVIAEYARARLALTGQIARLQRPLAAGG</sequence>
<dbReference type="EC" id="2.7.13.3" evidence="3"/>
<feature type="modified residue" description="4-aspartylphosphate" evidence="18">
    <location>
        <position position="384"/>
    </location>
</feature>
<dbReference type="Pfam" id="PF00512">
    <property type="entry name" value="HisKA"/>
    <property type="match status" value="1"/>
</dbReference>
<dbReference type="GO" id="GO:0005524">
    <property type="term" value="F:ATP binding"/>
    <property type="evidence" value="ECO:0007669"/>
    <property type="project" value="UniProtKB-KW"/>
</dbReference>
<evidence type="ECO:0000256" key="17">
    <source>
        <dbReference type="PROSITE-ProRule" id="PRU00110"/>
    </source>
</evidence>
<dbReference type="SUPFAM" id="SSF47384">
    <property type="entry name" value="Homodimeric domain of signal transducing histidine kinase"/>
    <property type="match status" value="1"/>
</dbReference>
<evidence type="ECO:0000256" key="16">
    <source>
        <dbReference type="ARBA" id="ARBA00068150"/>
    </source>
</evidence>
<dbReference type="SMART" id="SM00387">
    <property type="entry name" value="HATPase_c"/>
    <property type="match status" value="1"/>
</dbReference>
<evidence type="ECO:0000256" key="6">
    <source>
        <dbReference type="ARBA" id="ARBA00022679"/>
    </source>
</evidence>
<dbReference type="GO" id="GO:0005886">
    <property type="term" value="C:plasma membrane"/>
    <property type="evidence" value="ECO:0007669"/>
    <property type="project" value="UniProtKB-SubCell"/>
</dbReference>
<accession>A0A0R0AAY6</accession>
<dbReference type="InterPro" id="IPR036890">
    <property type="entry name" value="HATPase_C_sf"/>
</dbReference>
<reference evidence="24 25" key="1">
    <citation type="submission" date="2015-10" db="EMBL/GenBank/DDBJ databases">
        <title>Genome sequencing and analysis of members of genus Stenotrophomonas.</title>
        <authorList>
            <person name="Patil P.P."/>
            <person name="Midha S."/>
            <person name="Patil P.B."/>
        </authorList>
    </citation>
    <scope>NUCLEOTIDE SEQUENCE [LARGE SCALE GENOMIC DNA]</scope>
    <source>
        <strain evidence="24 25">JCM 16536</strain>
    </source>
</reference>
<evidence type="ECO:0000256" key="10">
    <source>
        <dbReference type="ARBA" id="ARBA00022840"/>
    </source>
</evidence>
<evidence type="ECO:0000313" key="25">
    <source>
        <dbReference type="Proteomes" id="UP000051802"/>
    </source>
</evidence>
<dbReference type="InterPro" id="IPR001789">
    <property type="entry name" value="Sig_transdc_resp-reg_receiver"/>
</dbReference>
<proteinExistence type="predicted"/>
<keyword evidence="14" id="KW-0472">Membrane</keyword>
<evidence type="ECO:0000256" key="19">
    <source>
        <dbReference type="SAM" id="Coils"/>
    </source>
</evidence>
<comment type="caution">
    <text evidence="24">The sequence shown here is derived from an EMBL/GenBank/DDBJ whole genome shotgun (WGS) entry which is preliminary data.</text>
</comment>
<dbReference type="CDD" id="cd17546">
    <property type="entry name" value="REC_hyHK_CKI1_RcsC-like"/>
    <property type="match status" value="1"/>
</dbReference>
<feature type="domain" description="Response regulatory" evidence="22">
    <location>
        <begin position="478"/>
        <end position="597"/>
    </location>
</feature>
<feature type="domain" description="Histidine kinase" evidence="21">
    <location>
        <begin position="91"/>
        <end position="312"/>
    </location>
</feature>
<dbReference type="PROSITE" id="PS50109">
    <property type="entry name" value="HIS_KIN"/>
    <property type="match status" value="1"/>
</dbReference>
<dbReference type="FunFam" id="3.30.565.10:FF:000010">
    <property type="entry name" value="Sensor histidine kinase RcsC"/>
    <property type="match status" value="1"/>
</dbReference>
<dbReference type="PROSITE" id="PS50110">
    <property type="entry name" value="RESPONSE_REGULATORY"/>
    <property type="match status" value="2"/>
</dbReference>
<gene>
    <name evidence="24" type="ORF">ARC20_16180</name>
</gene>
<dbReference type="GO" id="GO:0000155">
    <property type="term" value="F:phosphorelay sensor kinase activity"/>
    <property type="evidence" value="ECO:0007669"/>
    <property type="project" value="InterPro"/>
</dbReference>
<dbReference type="STRING" id="676599.ARC20_16180"/>
<evidence type="ECO:0000313" key="24">
    <source>
        <dbReference type="EMBL" id="KRG37763.1"/>
    </source>
</evidence>
<dbReference type="Gene3D" id="3.30.565.10">
    <property type="entry name" value="Histidine kinase-like ATPase, C-terminal domain"/>
    <property type="match status" value="1"/>
</dbReference>
<keyword evidence="13" id="KW-0843">Virulence</keyword>
<keyword evidence="9 24" id="KW-0418">Kinase</keyword>
<organism evidence="24 25">
    <name type="scientific">Stenotrophomonas panacihumi</name>
    <dbReference type="NCBI Taxonomy" id="676599"/>
    <lineage>
        <taxon>Bacteria</taxon>
        <taxon>Pseudomonadati</taxon>
        <taxon>Pseudomonadota</taxon>
        <taxon>Gammaproteobacteria</taxon>
        <taxon>Lysobacterales</taxon>
        <taxon>Lysobacteraceae</taxon>
        <taxon>Stenotrophomonas</taxon>
    </lineage>
</organism>
<comment type="catalytic activity">
    <reaction evidence="1">
        <text>ATP + protein L-histidine = ADP + protein N-phospho-L-histidine.</text>
        <dbReference type="EC" id="2.7.13.3"/>
    </reaction>
</comment>
<dbReference type="InterPro" id="IPR004358">
    <property type="entry name" value="Sig_transdc_His_kin-like_C"/>
</dbReference>
<feature type="compositionally biased region" description="Basic and acidic residues" evidence="20">
    <location>
        <begin position="442"/>
        <end position="451"/>
    </location>
</feature>
<dbReference type="EMBL" id="LLXU01000130">
    <property type="protein sequence ID" value="KRG37763.1"/>
    <property type="molecule type" value="Genomic_DNA"/>
</dbReference>
<protein>
    <recommendedName>
        <fullName evidence="16">Sensory/regulatory protein RpfC</fullName>
        <ecNumber evidence="3">2.7.13.3</ecNumber>
    </recommendedName>
</protein>
<evidence type="ECO:0000256" key="11">
    <source>
        <dbReference type="ARBA" id="ARBA00022989"/>
    </source>
</evidence>
<dbReference type="FunFam" id="1.10.287.130:FF:000002">
    <property type="entry name" value="Two-component osmosensing histidine kinase"/>
    <property type="match status" value="1"/>
</dbReference>
<dbReference type="Pfam" id="PF00072">
    <property type="entry name" value="Response_reg"/>
    <property type="match status" value="1"/>
</dbReference>
<dbReference type="PANTHER" id="PTHR45339">
    <property type="entry name" value="HYBRID SIGNAL TRANSDUCTION HISTIDINE KINASE J"/>
    <property type="match status" value="1"/>
</dbReference>
<dbReference type="InterPro" id="IPR005467">
    <property type="entry name" value="His_kinase_dom"/>
</dbReference>
<dbReference type="SMART" id="SM00448">
    <property type="entry name" value="REC"/>
    <property type="match status" value="1"/>
</dbReference>
<evidence type="ECO:0000256" key="2">
    <source>
        <dbReference type="ARBA" id="ARBA00004429"/>
    </source>
</evidence>
<evidence type="ECO:0000259" key="23">
    <source>
        <dbReference type="PROSITE" id="PS50894"/>
    </source>
</evidence>
<dbReference type="CDD" id="cd00082">
    <property type="entry name" value="HisKA"/>
    <property type="match status" value="1"/>
</dbReference>
<keyword evidence="6" id="KW-0808">Transferase</keyword>
<keyword evidence="7" id="KW-0812">Transmembrane</keyword>
<dbReference type="Gene3D" id="3.40.50.2300">
    <property type="match status" value="2"/>
</dbReference>
<evidence type="ECO:0000256" key="4">
    <source>
        <dbReference type="ARBA" id="ARBA00022475"/>
    </source>
</evidence>
<dbReference type="SMART" id="SM00388">
    <property type="entry name" value="HisKA"/>
    <property type="match status" value="1"/>
</dbReference>
<dbReference type="SMART" id="SM00073">
    <property type="entry name" value="HPT"/>
    <property type="match status" value="1"/>
</dbReference>
<comment type="subcellular location">
    <subcellularLocation>
        <location evidence="2">Cell inner membrane</location>
        <topology evidence="2">Multi-pass membrane protein</topology>
    </subcellularLocation>
</comment>
<comment type="subunit">
    <text evidence="15">At low DSF concentrations, interacts with RpfF.</text>
</comment>
<evidence type="ECO:0000256" key="12">
    <source>
        <dbReference type="ARBA" id="ARBA00023012"/>
    </source>
</evidence>
<dbReference type="InterPro" id="IPR003661">
    <property type="entry name" value="HisK_dim/P_dom"/>
</dbReference>
<dbReference type="Gene3D" id="1.10.287.130">
    <property type="match status" value="1"/>
</dbReference>
<dbReference type="Proteomes" id="UP000051802">
    <property type="component" value="Unassembled WGS sequence"/>
</dbReference>
<keyword evidence="25" id="KW-1185">Reference proteome</keyword>
<dbReference type="InterPro" id="IPR008207">
    <property type="entry name" value="Sig_transdc_His_kin_Hpt_dom"/>
</dbReference>
<dbReference type="AlphaFoldDB" id="A0A0R0AAY6"/>
<feature type="domain" description="HPt" evidence="23">
    <location>
        <begin position="641"/>
        <end position="742"/>
    </location>
</feature>
<evidence type="ECO:0000259" key="22">
    <source>
        <dbReference type="PROSITE" id="PS50110"/>
    </source>
</evidence>